<name>A0A432XDZ4_9GAMM</name>
<sequence length="167" mass="18814">MRSILIAIILLMTVGSAAAHQLKSAVTIILFNQRTGNIEIMHRFVLHDAEHAVGELFNKRQADIHTDEETRALFAVYALESFRLATLAGEELSLEAVGYQVDGRDFWVYQETAIPQELQGLAVRQKALQELWSEQQNLVNIEGKGEIKSLQFNAKDDWLTVSFANES</sequence>
<organism evidence="2 3">
    <name type="scientific">Pseudidiomarina aquimaris</name>
    <dbReference type="NCBI Taxonomy" id="641841"/>
    <lineage>
        <taxon>Bacteria</taxon>
        <taxon>Pseudomonadati</taxon>
        <taxon>Pseudomonadota</taxon>
        <taxon>Gammaproteobacteria</taxon>
        <taxon>Alteromonadales</taxon>
        <taxon>Idiomarinaceae</taxon>
        <taxon>Pseudidiomarina</taxon>
    </lineage>
</organism>
<feature type="signal peptide" evidence="1">
    <location>
        <begin position="1"/>
        <end position="19"/>
    </location>
</feature>
<keyword evidence="3" id="KW-1185">Reference proteome</keyword>
<dbReference type="Pfam" id="PF20420">
    <property type="entry name" value="DUF6702"/>
    <property type="match status" value="1"/>
</dbReference>
<dbReference type="EMBL" id="PIPT01000007">
    <property type="protein sequence ID" value="RUO46968.1"/>
    <property type="molecule type" value="Genomic_DNA"/>
</dbReference>
<accession>A0A432XDZ4</accession>
<dbReference type="InterPro" id="IPR046525">
    <property type="entry name" value="DUF6702"/>
</dbReference>
<comment type="caution">
    <text evidence="2">The sequence shown here is derived from an EMBL/GenBank/DDBJ whole genome shotgun (WGS) entry which is preliminary data.</text>
</comment>
<feature type="chain" id="PRO_5019435719" description="Orphan protein" evidence="1">
    <location>
        <begin position="20"/>
        <end position="167"/>
    </location>
</feature>
<evidence type="ECO:0000313" key="2">
    <source>
        <dbReference type="EMBL" id="RUO46968.1"/>
    </source>
</evidence>
<dbReference type="OrthoDB" id="5741133at2"/>
<protein>
    <recommendedName>
        <fullName evidence="4">Orphan protein</fullName>
    </recommendedName>
</protein>
<reference evidence="3" key="1">
    <citation type="journal article" date="2018" name="Front. Microbiol.">
        <title>Genome-Based Analysis Reveals the Taxonomy and Diversity of the Family Idiomarinaceae.</title>
        <authorList>
            <person name="Liu Y."/>
            <person name="Lai Q."/>
            <person name="Shao Z."/>
        </authorList>
    </citation>
    <scope>NUCLEOTIDE SEQUENCE [LARGE SCALE GENOMIC DNA]</scope>
    <source>
        <strain evidence="3">SW15</strain>
    </source>
</reference>
<gene>
    <name evidence="2" type="ORF">CWE21_10220</name>
</gene>
<evidence type="ECO:0000256" key="1">
    <source>
        <dbReference type="SAM" id="SignalP"/>
    </source>
</evidence>
<evidence type="ECO:0000313" key="3">
    <source>
        <dbReference type="Proteomes" id="UP000286678"/>
    </source>
</evidence>
<dbReference type="Proteomes" id="UP000286678">
    <property type="component" value="Unassembled WGS sequence"/>
</dbReference>
<proteinExistence type="predicted"/>
<dbReference type="AlphaFoldDB" id="A0A432XDZ4"/>
<evidence type="ECO:0008006" key="4">
    <source>
        <dbReference type="Google" id="ProtNLM"/>
    </source>
</evidence>
<keyword evidence="1" id="KW-0732">Signal</keyword>